<evidence type="ECO:0000259" key="12">
    <source>
        <dbReference type="PROSITE" id="PS01124"/>
    </source>
</evidence>
<dbReference type="SUPFAM" id="SSF53155">
    <property type="entry name" value="Methylated DNA-protein cysteine methyltransferase domain"/>
    <property type="match status" value="1"/>
</dbReference>
<dbReference type="RefSeq" id="WP_015332949.1">
    <property type="nucleotide sequence ID" value="NC_020054.1"/>
</dbReference>
<dbReference type="InterPro" id="IPR001497">
    <property type="entry name" value="MethylDNA_cys_MeTrfase_AS"/>
</dbReference>
<dbReference type="OrthoDB" id="9802228at2"/>
<dbReference type="CDD" id="cd06445">
    <property type="entry name" value="ATase"/>
    <property type="match status" value="1"/>
</dbReference>
<evidence type="ECO:0000313" key="14">
    <source>
        <dbReference type="Proteomes" id="UP000011058"/>
    </source>
</evidence>
<organism evidence="13 14">
    <name type="scientific">Fibrella aestuarina BUZ 2</name>
    <dbReference type="NCBI Taxonomy" id="1166018"/>
    <lineage>
        <taxon>Bacteria</taxon>
        <taxon>Pseudomonadati</taxon>
        <taxon>Bacteroidota</taxon>
        <taxon>Cytophagia</taxon>
        <taxon>Cytophagales</taxon>
        <taxon>Spirosomataceae</taxon>
        <taxon>Fibrella</taxon>
    </lineage>
</organism>
<dbReference type="SMART" id="SM00342">
    <property type="entry name" value="HTH_ARAC"/>
    <property type="match status" value="1"/>
</dbReference>
<dbReference type="eggNOG" id="COG0350">
    <property type="taxonomic scope" value="Bacteria"/>
</dbReference>
<dbReference type="InterPro" id="IPR009057">
    <property type="entry name" value="Homeodomain-like_sf"/>
</dbReference>
<dbReference type="InterPro" id="IPR036388">
    <property type="entry name" value="WH-like_DNA-bd_sf"/>
</dbReference>
<comment type="similarity">
    <text evidence="2">Belongs to the MGMT family.</text>
</comment>
<dbReference type="PROSITE" id="PS00041">
    <property type="entry name" value="HTH_ARAC_FAMILY_1"/>
    <property type="match status" value="1"/>
</dbReference>
<evidence type="ECO:0000256" key="11">
    <source>
        <dbReference type="ARBA" id="ARBA00049348"/>
    </source>
</evidence>
<evidence type="ECO:0000256" key="4">
    <source>
        <dbReference type="ARBA" id="ARBA00022603"/>
    </source>
</evidence>
<comment type="catalytic activity">
    <reaction evidence="1">
        <text>a 4-O-methyl-thymidine in DNA + L-cysteinyl-[protein] = a thymidine in DNA + S-methyl-L-cysteinyl-[protein]</text>
        <dbReference type="Rhea" id="RHEA:53428"/>
        <dbReference type="Rhea" id="RHEA-COMP:10131"/>
        <dbReference type="Rhea" id="RHEA-COMP:10132"/>
        <dbReference type="Rhea" id="RHEA-COMP:13555"/>
        <dbReference type="Rhea" id="RHEA-COMP:13556"/>
        <dbReference type="ChEBI" id="CHEBI:29950"/>
        <dbReference type="ChEBI" id="CHEBI:82612"/>
        <dbReference type="ChEBI" id="CHEBI:137386"/>
        <dbReference type="ChEBI" id="CHEBI:137387"/>
        <dbReference type="EC" id="2.1.1.63"/>
    </reaction>
</comment>
<dbReference type="SUPFAM" id="SSF46689">
    <property type="entry name" value="Homeodomain-like"/>
    <property type="match status" value="1"/>
</dbReference>
<dbReference type="InterPro" id="IPR018060">
    <property type="entry name" value="HTH_AraC"/>
</dbReference>
<dbReference type="Gene3D" id="1.10.10.10">
    <property type="entry name" value="Winged helix-like DNA-binding domain superfamily/Winged helix DNA-binding domain"/>
    <property type="match status" value="1"/>
</dbReference>
<dbReference type="AlphaFoldDB" id="I0KCJ7"/>
<dbReference type="Pfam" id="PF12833">
    <property type="entry name" value="HTH_18"/>
    <property type="match status" value="1"/>
</dbReference>
<evidence type="ECO:0000313" key="13">
    <source>
        <dbReference type="EMBL" id="CCH01850.1"/>
    </source>
</evidence>
<dbReference type="GO" id="GO:0043565">
    <property type="term" value="F:sequence-specific DNA binding"/>
    <property type="evidence" value="ECO:0007669"/>
    <property type="project" value="InterPro"/>
</dbReference>
<dbReference type="SUPFAM" id="SSF46767">
    <property type="entry name" value="Methylated DNA-protein cysteine methyltransferase, C-terminal domain"/>
    <property type="match status" value="1"/>
</dbReference>
<evidence type="ECO:0000256" key="10">
    <source>
        <dbReference type="ARBA" id="ARBA00023204"/>
    </source>
</evidence>
<dbReference type="HOGENOM" id="CLU_000445_52_0_10"/>
<dbReference type="InterPro" id="IPR014048">
    <property type="entry name" value="MethylDNA_cys_MeTrfase_DNA-bd"/>
</dbReference>
<dbReference type="PATRIC" id="fig|1166018.3.peg.788"/>
<accession>I0KCJ7</accession>
<dbReference type="eggNOG" id="COG2207">
    <property type="taxonomic scope" value="Bacteria"/>
</dbReference>
<dbReference type="Pfam" id="PF01035">
    <property type="entry name" value="DNA_binding_1"/>
    <property type="match status" value="1"/>
</dbReference>
<dbReference type="STRING" id="1166018.FAES_3843"/>
<dbReference type="PANTHER" id="PTHR10815:SF13">
    <property type="entry name" value="METHYLATED-DNA--PROTEIN-CYSTEINE METHYLTRANSFERASE"/>
    <property type="match status" value="1"/>
</dbReference>
<name>I0KCJ7_9BACT</name>
<dbReference type="GO" id="GO:0006281">
    <property type="term" value="P:DNA repair"/>
    <property type="evidence" value="ECO:0007669"/>
    <property type="project" value="UniProtKB-KW"/>
</dbReference>
<dbReference type="NCBIfam" id="TIGR00589">
    <property type="entry name" value="ogt"/>
    <property type="match status" value="1"/>
</dbReference>
<keyword evidence="10" id="KW-0234">DNA repair</keyword>
<keyword evidence="14" id="KW-1185">Reference proteome</keyword>
<keyword evidence="4" id="KW-0489">Methyltransferase</keyword>
<dbReference type="GO" id="GO:0032259">
    <property type="term" value="P:methylation"/>
    <property type="evidence" value="ECO:0007669"/>
    <property type="project" value="UniProtKB-KW"/>
</dbReference>
<evidence type="ECO:0000256" key="5">
    <source>
        <dbReference type="ARBA" id="ARBA00022679"/>
    </source>
</evidence>
<dbReference type="GO" id="GO:0003908">
    <property type="term" value="F:methylated-DNA-[protein]-cysteine S-methyltransferase activity"/>
    <property type="evidence" value="ECO:0007669"/>
    <property type="project" value="UniProtKB-EC"/>
</dbReference>
<dbReference type="GO" id="GO:0003700">
    <property type="term" value="F:DNA-binding transcription factor activity"/>
    <property type="evidence" value="ECO:0007669"/>
    <property type="project" value="InterPro"/>
</dbReference>
<dbReference type="KEGG" id="fae:FAES_3843"/>
<dbReference type="InterPro" id="IPR036217">
    <property type="entry name" value="MethylDNA_cys_MeTrfase_DNAb"/>
</dbReference>
<evidence type="ECO:0000256" key="2">
    <source>
        <dbReference type="ARBA" id="ARBA00008711"/>
    </source>
</evidence>
<dbReference type="Gene3D" id="3.30.160.70">
    <property type="entry name" value="Methylated DNA-protein cysteine methyltransferase domain"/>
    <property type="match status" value="1"/>
</dbReference>
<protein>
    <recommendedName>
        <fullName evidence="3">methylated-DNA--[protein]-cysteine S-methyltransferase</fullName>
        <ecNumber evidence="3">2.1.1.63</ecNumber>
    </recommendedName>
</protein>
<feature type="domain" description="HTH araC/xylS-type" evidence="12">
    <location>
        <begin position="9"/>
        <end position="109"/>
    </location>
</feature>
<keyword evidence="6" id="KW-0227">DNA damage</keyword>
<proteinExistence type="inferred from homology"/>
<evidence type="ECO:0000256" key="6">
    <source>
        <dbReference type="ARBA" id="ARBA00022763"/>
    </source>
</evidence>
<keyword evidence="9" id="KW-0804">Transcription</keyword>
<keyword evidence="7" id="KW-0805">Transcription regulation</keyword>
<evidence type="ECO:0000256" key="3">
    <source>
        <dbReference type="ARBA" id="ARBA00011918"/>
    </source>
</evidence>
<keyword evidence="5" id="KW-0808">Transferase</keyword>
<sequence length="298" mass="32138">MNTPPYPYPQIAAAIEHLVTQQQAQPTLAELAERANLSPFHFQRLFTEWAGVSPKKFGQYLTLDYAKQQLRNGAVLSAVADEAGLSGAGRLHDPFVRIEGVTPGQFKQGGRGLLLHYGVFDSPFGPFVLGSIGGKVALLHFLTDDNVPEALLTQAWPKATLVWAPTLVRPLAEQIFPSVGAGGTSDRPRRLAVLMRGTAFQLKVWEALLSIPEGHLASYDQIAATIGQPTATRAVGTAIGANPVGYLIPCHRVIKKTGLFGGYRWGSGRKQAILGWEAARRETALLTHEPGLLTGAFD</sequence>
<evidence type="ECO:0000256" key="1">
    <source>
        <dbReference type="ARBA" id="ARBA00001286"/>
    </source>
</evidence>
<dbReference type="Proteomes" id="UP000011058">
    <property type="component" value="Chromosome"/>
</dbReference>
<evidence type="ECO:0000256" key="8">
    <source>
        <dbReference type="ARBA" id="ARBA00023125"/>
    </source>
</evidence>
<comment type="catalytic activity">
    <reaction evidence="11">
        <text>a 6-O-methyl-2'-deoxyguanosine in DNA + L-cysteinyl-[protein] = S-methyl-L-cysteinyl-[protein] + a 2'-deoxyguanosine in DNA</text>
        <dbReference type="Rhea" id="RHEA:24000"/>
        <dbReference type="Rhea" id="RHEA-COMP:10131"/>
        <dbReference type="Rhea" id="RHEA-COMP:10132"/>
        <dbReference type="Rhea" id="RHEA-COMP:11367"/>
        <dbReference type="Rhea" id="RHEA-COMP:11368"/>
        <dbReference type="ChEBI" id="CHEBI:29950"/>
        <dbReference type="ChEBI" id="CHEBI:82612"/>
        <dbReference type="ChEBI" id="CHEBI:85445"/>
        <dbReference type="ChEBI" id="CHEBI:85448"/>
        <dbReference type="EC" id="2.1.1.63"/>
    </reaction>
</comment>
<evidence type="ECO:0000256" key="9">
    <source>
        <dbReference type="ARBA" id="ARBA00023163"/>
    </source>
</evidence>
<keyword evidence="8" id="KW-0238">DNA-binding</keyword>
<dbReference type="InterPro" id="IPR036631">
    <property type="entry name" value="MGMT_N_sf"/>
</dbReference>
<dbReference type="FunFam" id="1.10.10.10:FF:000214">
    <property type="entry name" value="Methylated-DNA--protein-cysteine methyltransferase"/>
    <property type="match status" value="1"/>
</dbReference>
<dbReference type="EMBL" id="HE796683">
    <property type="protein sequence ID" value="CCH01850.1"/>
    <property type="molecule type" value="Genomic_DNA"/>
</dbReference>
<dbReference type="Gene3D" id="1.10.10.60">
    <property type="entry name" value="Homeodomain-like"/>
    <property type="match status" value="1"/>
</dbReference>
<dbReference type="PANTHER" id="PTHR10815">
    <property type="entry name" value="METHYLATED-DNA--PROTEIN-CYSTEINE METHYLTRANSFERASE"/>
    <property type="match status" value="1"/>
</dbReference>
<dbReference type="EC" id="2.1.1.63" evidence="3"/>
<reference evidence="13 14" key="1">
    <citation type="journal article" date="2012" name="J. Bacteriol.">
        <title>Genome Sequence of Fibrella aestuarina BUZ 2T, a Filamentous Marine Bacterium.</title>
        <authorList>
            <person name="Filippini M."/>
            <person name="Qi W."/>
            <person name="Blom J."/>
            <person name="Goesmann A."/>
            <person name="Smits T.H."/>
            <person name="Bagheri H.C."/>
        </authorList>
    </citation>
    <scope>NUCLEOTIDE SEQUENCE [LARGE SCALE GENOMIC DNA]</scope>
    <source>
        <strain evidence="14">BUZ 2T</strain>
    </source>
</reference>
<dbReference type="PROSITE" id="PS00374">
    <property type="entry name" value="MGMT"/>
    <property type="match status" value="1"/>
</dbReference>
<dbReference type="InterPro" id="IPR018062">
    <property type="entry name" value="HTH_AraC-typ_CS"/>
</dbReference>
<evidence type="ECO:0000256" key="7">
    <source>
        <dbReference type="ARBA" id="ARBA00023015"/>
    </source>
</evidence>
<gene>
    <name evidence="13" type="ORF">FAES_3843</name>
</gene>
<dbReference type="PROSITE" id="PS01124">
    <property type="entry name" value="HTH_ARAC_FAMILY_2"/>
    <property type="match status" value="1"/>
</dbReference>